<dbReference type="RefSeq" id="WP_207650848.1">
    <property type="nucleotide sequence ID" value="NZ_FRAC01000019.1"/>
</dbReference>
<dbReference type="PANTHER" id="PTHR43135:SF3">
    <property type="entry name" value="ALPHA-D-RIBOSE 1-METHYLPHOSPHONATE 5-TRIPHOSPHATE DIPHOSPHATASE"/>
    <property type="match status" value="1"/>
</dbReference>
<organism evidence="2 3">
    <name type="scientific">Anaerocolumna jejuensis DSM 15929</name>
    <dbReference type="NCBI Taxonomy" id="1121322"/>
    <lineage>
        <taxon>Bacteria</taxon>
        <taxon>Bacillati</taxon>
        <taxon>Bacillota</taxon>
        <taxon>Clostridia</taxon>
        <taxon>Lachnospirales</taxon>
        <taxon>Lachnospiraceae</taxon>
        <taxon>Anaerocolumna</taxon>
    </lineage>
</organism>
<dbReference type="InterPro" id="IPR011059">
    <property type="entry name" value="Metal-dep_hydrolase_composite"/>
</dbReference>
<dbReference type="Gene3D" id="3.40.50.10910">
    <property type="entry name" value="Amidohydrolase"/>
    <property type="match status" value="1"/>
</dbReference>
<dbReference type="STRING" id="1121322.SAMN02745136_03619"/>
<dbReference type="InterPro" id="IPR057744">
    <property type="entry name" value="OTAase-like"/>
</dbReference>
<dbReference type="Gene3D" id="2.30.40.10">
    <property type="entry name" value="Urease, subunit C, domain 1"/>
    <property type="match status" value="2"/>
</dbReference>
<evidence type="ECO:0000313" key="3">
    <source>
        <dbReference type="Proteomes" id="UP000184386"/>
    </source>
</evidence>
<feature type="domain" description="Amidohydrolase-related" evidence="1">
    <location>
        <begin position="56"/>
        <end position="412"/>
    </location>
</feature>
<proteinExistence type="predicted"/>
<reference evidence="2 3" key="1">
    <citation type="submission" date="2016-11" db="EMBL/GenBank/DDBJ databases">
        <authorList>
            <person name="Jaros S."/>
            <person name="Januszkiewicz K."/>
            <person name="Wedrychowicz H."/>
        </authorList>
    </citation>
    <scope>NUCLEOTIDE SEQUENCE [LARGE SCALE GENOMIC DNA]</scope>
    <source>
        <strain evidence="2 3">DSM 15929</strain>
    </source>
</reference>
<keyword evidence="3" id="KW-1185">Reference proteome</keyword>
<evidence type="ECO:0000259" key="1">
    <source>
        <dbReference type="Pfam" id="PF01979"/>
    </source>
</evidence>
<protein>
    <submittedName>
        <fullName evidence="2">Imidazolonepropionase</fullName>
    </submittedName>
</protein>
<dbReference type="InterPro" id="IPR051781">
    <property type="entry name" value="Metallo-dep_Hydrolase"/>
</dbReference>
<sequence length="435" mass="46997">MSGYALTNCRLIDGIHSGYQENMTVLVSRGKIKQIGKASEVKTPAGYTCLDIDNKYVMPGLINAHVHLFGSGKPMKALSGGNAQKRIAGIISTKLGRKVLDRMVKNHALTALNSGVTTIRAVGDLLYSDIKLRNLIDSEKLQGPRLIVSGPAISVTGGHGAGSFALISDSPWEARRLVRKNVSEQVDLIKICVTGGVIDSRKVGQAGRLEMTLEEVSAVCEEAHKMGFLVAAHAESTEGVRTALLGGVDTIEHGSILDQEIIELFLNNPKSFRGYSSLIPTLYPAVTIYKLKPEDTLMNSVNIENARIVFEGMVKGLVQAAEAGILTGLGTDSSCPYVTQYNTWRELDYIVKYAGLPPETAIHNATRQNARILGIDHLTGTLETGKASDIIVIKHNPLADLRALSEVDMVMRGELVIHNPKTAKLPQVDKLLDSI</sequence>
<dbReference type="AlphaFoldDB" id="A0A1M6W824"/>
<dbReference type="SUPFAM" id="SSF51556">
    <property type="entry name" value="Metallo-dependent hydrolases"/>
    <property type="match status" value="1"/>
</dbReference>
<dbReference type="Gene3D" id="1.20.58.520">
    <property type="entry name" value="Amidohydrolase"/>
    <property type="match status" value="1"/>
</dbReference>
<dbReference type="CDD" id="cd01299">
    <property type="entry name" value="Met_dep_hydrolase_A"/>
    <property type="match status" value="1"/>
</dbReference>
<accession>A0A1M6W824</accession>
<dbReference type="Proteomes" id="UP000184386">
    <property type="component" value="Unassembled WGS sequence"/>
</dbReference>
<dbReference type="Pfam" id="PF01979">
    <property type="entry name" value="Amidohydro_1"/>
    <property type="match status" value="1"/>
</dbReference>
<dbReference type="GO" id="GO:0016810">
    <property type="term" value="F:hydrolase activity, acting on carbon-nitrogen (but not peptide) bonds"/>
    <property type="evidence" value="ECO:0007669"/>
    <property type="project" value="InterPro"/>
</dbReference>
<dbReference type="InterPro" id="IPR006680">
    <property type="entry name" value="Amidohydro-rel"/>
</dbReference>
<dbReference type="EMBL" id="FRAC01000019">
    <property type="protein sequence ID" value="SHK89903.1"/>
    <property type="molecule type" value="Genomic_DNA"/>
</dbReference>
<dbReference type="InterPro" id="IPR032466">
    <property type="entry name" value="Metal_Hydrolase"/>
</dbReference>
<dbReference type="PANTHER" id="PTHR43135">
    <property type="entry name" value="ALPHA-D-RIBOSE 1-METHYLPHOSPHONATE 5-TRIPHOSPHATE DIPHOSPHATASE"/>
    <property type="match status" value="1"/>
</dbReference>
<dbReference type="SUPFAM" id="SSF51338">
    <property type="entry name" value="Composite domain of metallo-dependent hydrolases"/>
    <property type="match status" value="1"/>
</dbReference>
<gene>
    <name evidence="2" type="ORF">SAMN02745136_03619</name>
</gene>
<evidence type="ECO:0000313" key="2">
    <source>
        <dbReference type="EMBL" id="SHK89903.1"/>
    </source>
</evidence>
<name>A0A1M6W824_9FIRM</name>